<accession>A0ABX1D6E8</accession>
<comment type="caution">
    <text evidence="5">The sequence shown here is derived from an EMBL/GenBank/DDBJ whole genome shotgun (WGS) entry which is preliminary data.</text>
</comment>
<dbReference type="EMBL" id="JAAVJR010000379">
    <property type="protein sequence ID" value="NJW54661.1"/>
    <property type="molecule type" value="Genomic_DNA"/>
</dbReference>
<evidence type="ECO:0000256" key="2">
    <source>
        <dbReference type="ARBA" id="ARBA00022475"/>
    </source>
</evidence>
<dbReference type="Proteomes" id="UP000703674">
    <property type="component" value="Unassembled WGS sequence"/>
</dbReference>
<comment type="subcellular location">
    <subcellularLocation>
        <location evidence="1">Cell membrane</location>
    </subcellularLocation>
</comment>
<evidence type="ECO:0000256" key="3">
    <source>
        <dbReference type="ARBA" id="ARBA00023136"/>
    </source>
</evidence>
<sequence length="97" mass="11032">MTFKEEIFKNKNKKKSGGSFFPSEINRDPHTGEMLMLEAREPKLLILDAQGSPKSLHRLDRKFFPQPEGLAFDASGNLYISTEGDPGMIHRVKINQK</sequence>
<keyword evidence="3" id="KW-0472">Membrane</keyword>
<evidence type="ECO:0000313" key="5">
    <source>
        <dbReference type="EMBL" id="NJW54661.1"/>
    </source>
</evidence>
<name>A0ABX1D6E8_9FLAO</name>
<dbReference type="Pfam" id="PF06977">
    <property type="entry name" value="SdiA-regulated"/>
    <property type="match status" value="1"/>
</dbReference>
<proteinExistence type="predicted"/>
<organism evidence="5 6">
    <name type="scientific">Salinimicrobium oceani</name>
    <dbReference type="NCBI Taxonomy" id="2722702"/>
    <lineage>
        <taxon>Bacteria</taxon>
        <taxon>Pseudomonadati</taxon>
        <taxon>Bacteroidota</taxon>
        <taxon>Flavobacteriia</taxon>
        <taxon>Flavobacteriales</taxon>
        <taxon>Flavobacteriaceae</taxon>
        <taxon>Salinimicrobium</taxon>
    </lineage>
</organism>
<protein>
    <recommendedName>
        <fullName evidence="7">SMP-30/Gluconolaconase/LRE-like region-containing protein</fullName>
    </recommendedName>
</protein>
<evidence type="ECO:0000256" key="1">
    <source>
        <dbReference type="ARBA" id="ARBA00004236"/>
    </source>
</evidence>
<dbReference type="SUPFAM" id="SSF63825">
    <property type="entry name" value="YWTD domain"/>
    <property type="match status" value="1"/>
</dbReference>
<feature type="region of interest" description="Disordered" evidence="4">
    <location>
        <begin position="1"/>
        <end position="27"/>
    </location>
</feature>
<evidence type="ECO:0000256" key="4">
    <source>
        <dbReference type="SAM" id="MobiDB-lite"/>
    </source>
</evidence>
<evidence type="ECO:0008006" key="7">
    <source>
        <dbReference type="Google" id="ProtNLM"/>
    </source>
</evidence>
<dbReference type="InterPro" id="IPR009722">
    <property type="entry name" value="YjiK/CarP"/>
</dbReference>
<gene>
    <name evidence="5" type="ORF">HC175_17255</name>
</gene>
<evidence type="ECO:0000313" key="6">
    <source>
        <dbReference type="Proteomes" id="UP000703674"/>
    </source>
</evidence>
<keyword evidence="2" id="KW-1003">Cell membrane</keyword>
<keyword evidence="6" id="KW-1185">Reference proteome</keyword>
<reference evidence="5 6" key="1">
    <citation type="submission" date="2020-03" db="EMBL/GenBank/DDBJ databases">
        <title>Salinimicrobium sp. nov, isolated from SCS.</title>
        <authorList>
            <person name="Cao W.R."/>
        </authorList>
    </citation>
    <scope>NUCLEOTIDE SEQUENCE [LARGE SCALE GENOMIC DNA]</scope>
    <source>
        <strain evidence="6">J15B91</strain>
    </source>
</reference>